<comment type="subcellular location">
    <subcellularLocation>
        <location evidence="1">Membrane</location>
        <topology evidence="1">Multi-pass membrane protein</topology>
    </subcellularLocation>
</comment>
<evidence type="ECO:0000256" key="5">
    <source>
        <dbReference type="PROSITE-ProRule" id="PRU00205"/>
    </source>
</evidence>
<reference evidence="8 9" key="1">
    <citation type="submission" date="2024-03" db="EMBL/GenBank/DDBJ databases">
        <title>The Acrasis kona genome and developmental transcriptomes reveal deep origins of eukaryotic multicellular pathways.</title>
        <authorList>
            <person name="Sheikh S."/>
            <person name="Fu C.-J."/>
            <person name="Brown M.W."/>
            <person name="Baldauf S.L."/>
        </authorList>
    </citation>
    <scope>NUCLEOTIDE SEQUENCE [LARGE SCALE GENOMIC DNA]</scope>
    <source>
        <strain evidence="8 9">ATCC MYA-3509</strain>
    </source>
</reference>
<dbReference type="PROSITE" id="PS50922">
    <property type="entry name" value="TLC"/>
    <property type="match status" value="1"/>
</dbReference>
<evidence type="ECO:0000256" key="2">
    <source>
        <dbReference type="ARBA" id="ARBA00022692"/>
    </source>
</evidence>
<dbReference type="AlphaFoldDB" id="A0AAW2YWG3"/>
<protein>
    <recommendedName>
        <fullName evidence="7">TLC domain-containing protein</fullName>
    </recommendedName>
</protein>
<organism evidence="8 9">
    <name type="scientific">Acrasis kona</name>
    <dbReference type="NCBI Taxonomy" id="1008807"/>
    <lineage>
        <taxon>Eukaryota</taxon>
        <taxon>Discoba</taxon>
        <taxon>Heterolobosea</taxon>
        <taxon>Tetramitia</taxon>
        <taxon>Eutetramitia</taxon>
        <taxon>Acrasidae</taxon>
        <taxon>Acrasis</taxon>
    </lineage>
</organism>
<evidence type="ECO:0000259" key="7">
    <source>
        <dbReference type="PROSITE" id="PS50922"/>
    </source>
</evidence>
<evidence type="ECO:0000256" key="4">
    <source>
        <dbReference type="ARBA" id="ARBA00023136"/>
    </source>
</evidence>
<evidence type="ECO:0000313" key="8">
    <source>
        <dbReference type="EMBL" id="KAL0481318.1"/>
    </source>
</evidence>
<keyword evidence="9" id="KW-1185">Reference proteome</keyword>
<dbReference type="InterPro" id="IPR050846">
    <property type="entry name" value="TLCD"/>
</dbReference>
<dbReference type="PANTHER" id="PTHR13439">
    <property type="entry name" value="CT120 PROTEIN"/>
    <property type="match status" value="1"/>
</dbReference>
<keyword evidence="4 5" id="KW-0472">Membrane</keyword>
<accession>A0AAW2YWG3</accession>
<feature type="transmembrane region" description="Helical" evidence="6">
    <location>
        <begin position="177"/>
        <end position="196"/>
    </location>
</feature>
<evidence type="ECO:0000256" key="1">
    <source>
        <dbReference type="ARBA" id="ARBA00004141"/>
    </source>
</evidence>
<sequence>MSWEVVLSRDFAEPLDKALFYPIEEAILTYIPFIRGNRKCKNSLMFCIEQQLRYCTKNFLFGSKPFPITIAIISFLSCFVLFQLSKLFSPILFSAYRRLQKEDDREKWNVKAVSAIHAAFVLQGAVRSLMSEKQDTSDLICGYVTELSHVYCAITFGYMFYDFIVSYRAYGLTLSGIFPSLAIHHVNIILSFFFCIKFSMGYYFSLMFMTNEVSQPFLHFSWFLIKSGFKPTHPISIINGLLLVTTFLGSRFFFNWWVFYHMVRTADSFSIKTAAGVGVYTGFVHVAVNAYWCLQMVKQIKGMLASKPKPIPAKDEVLLATETSLKKKQ</sequence>
<dbReference type="GO" id="GO:0016020">
    <property type="term" value="C:membrane"/>
    <property type="evidence" value="ECO:0007669"/>
    <property type="project" value="UniProtKB-SubCell"/>
</dbReference>
<evidence type="ECO:0000313" key="9">
    <source>
        <dbReference type="Proteomes" id="UP001431209"/>
    </source>
</evidence>
<feature type="domain" description="TLC" evidence="7">
    <location>
        <begin position="103"/>
        <end position="305"/>
    </location>
</feature>
<feature type="transmembrane region" description="Helical" evidence="6">
    <location>
        <begin position="146"/>
        <end position="165"/>
    </location>
</feature>
<dbReference type="Pfam" id="PF03798">
    <property type="entry name" value="TRAM_LAG1_CLN8"/>
    <property type="match status" value="1"/>
</dbReference>
<gene>
    <name evidence="8" type="ORF">AKO1_012749</name>
</gene>
<dbReference type="EMBL" id="JAOPGA020000749">
    <property type="protein sequence ID" value="KAL0481318.1"/>
    <property type="molecule type" value="Genomic_DNA"/>
</dbReference>
<dbReference type="InterPro" id="IPR006634">
    <property type="entry name" value="TLC-dom"/>
</dbReference>
<feature type="transmembrane region" description="Helical" evidence="6">
    <location>
        <begin position="237"/>
        <end position="259"/>
    </location>
</feature>
<proteinExistence type="predicted"/>
<dbReference type="Proteomes" id="UP001431209">
    <property type="component" value="Unassembled WGS sequence"/>
</dbReference>
<feature type="transmembrane region" description="Helical" evidence="6">
    <location>
        <begin position="66"/>
        <end position="88"/>
    </location>
</feature>
<dbReference type="GO" id="GO:0055088">
    <property type="term" value="P:lipid homeostasis"/>
    <property type="evidence" value="ECO:0007669"/>
    <property type="project" value="TreeGrafter"/>
</dbReference>
<keyword evidence="3 6" id="KW-1133">Transmembrane helix</keyword>
<name>A0AAW2YWG3_9EUKA</name>
<dbReference type="GO" id="GO:0005783">
    <property type="term" value="C:endoplasmic reticulum"/>
    <property type="evidence" value="ECO:0007669"/>
    <property type="project" value="TreeGrafter"/>
</dbReference>
<keyword evidence="2 5" id="KW-0812">Transmembrane</keyword>
<dbReference type="SMART" id="SM00724">
    <property type="entry name" value="TLC"/>
    <property type="match status" value="1"/>
</dbReference>
<evidence type="ECO:0000256" key="6">
    <source>
        <dbReference type="SAM" id="Phobius"/>
    </source>
</evidence>
<feature type="transmembrane region" description="Helical" evidence="6">
    <location>
        <begin position="271"/>
        <end position="294"/>
    </location>
</feature>
<comment type="caution">
    <text evidence="8">The sequence shown here is derived from an EMBL/GenBank/DDBJ whole genome shotgun (WGS) entry which is preliminary data.</text>
</comment>
<evidence type="ECO:0000256" key="3">
    <source>
        <dbReference type="ARBA" id="ARBA00022989"/>
    </source>
</evidence>
<dbReference type="PANTHER" id="PTHR13439:SF0">
    <property type="entry name" value="TOPOISOMERASE I DAMAGE AFFECTED PROTEIN 4"/>
    <property type="match status" value="1"/>
</dbReference>